<dbReference type="Pfam" id="PF13744">
    <property type="entry name" value="HTH_37"/>
    <property type="match status" value="1"/>
</dbReference>
<sequence length="158" mass="17928">MHDFLAVIERGERNYSAYVPEIPGVAATGRTVEQTLRRLSEALAMHLEGEMAPSPKLRTREELKRFLEAQGERLEEDDRVEWVRPKSPDPVSLEIQRVMKAAGVTQAMLAQQMGTTQSAVARLVDPHYGRHSLDTLRRAAEALGYEVEVKLRRRRHSA</sequence>
<accession>A0A399FDX6</accession>
<dbReference type="InterPro" id="IPR035069">
    <property type="entry name" value="TTHA1013/TTHA0281-like"/>
</dbReference>
<protein>
    <submittedName>
        <fullName evidence="2">Helix-turn-helix domain protein</fullName>
    </submittedName>
</protein>
<name>A0A399FDX6_9DEIN</name>
<dbReference type="EMBL" id="QWLB01000001">
    <property type="protein sequence ID" value="RIH94005.1"/>
    <property type="molecule type" value="Genomic_DNA"/>
</dbReference>
<dbReference type="Pfam" id="PF15919">
    <property type="entry name" value="HicB_lk_antitox"/>
    <property type="match status" value="1"/>
</dbReference>
<dbReference type="SUPFAM" id="SSF143100">
    <property type="entry name" value="TTHA1013/TTHA0281-like"/>
    <property type="match status" value="1"/>
</dbReference>
<dbReference type="InterPro" id="IPR010982">
    <property type="entry name" value="Lambda_DNA-bd_dom_sf"/>
</dbReference>
<dbReference type="InterPro" id="IPR051404">
    <property type="entry name" value="TA_system_antitoxin"/>
</dbReference>
<evidence type="ECO:0000313" key="3">
    <source>
        <dbReference type="Proteomes" id="UP000266178"/>
    </source>
</evidence>
<dbReference type="AlphaFoldDB" id="A0A399FDX6"/>
<dbReference type="PANTHER" id="PTHR34504">
    <property type="entry name" value="ANTITOXIN HICB"/>
    <property type="match status" value="1"/>
</dbReference>
<dbReference type="CDD" id="cd00093">
    <property type="entry name" value="HTH_XRE"/>
    <property type="match status" value="1"/>
</dbReference>
<gene>
    <name evidence="2" type="ORF">Mgrana_00091</name>
</gene>
<proteinExistence type="predicted"/>
<dbReference type="SMART" id="SM00530">
    <property type="entry name" value="HTH_XRE"/>
    <property type="match status" value="1"/>
</dbReference>
<dbReference type="GO" id="GO:0003677">
    <property type="term" value="F:DNA binding"/>
    <property type="evidence" value="ECO:0007669"/>
    <property type="project" value="InterPro"/>
</dbReference>
<dbReference type="InterPro" id="IPR031807">
    <property type="entry name" value="HicB-like"/>
</dbReference>
<keyword evidence="3" id="KW-1185">Reference proteome</keyword>
<dbReference type="PROSITE" id="PS50943">
    <property type="entry name" value="HTH_CROC1"/>
    <property type="match status" value="1"/>
</dbReference>
<evidence type="ECO:0000259" key="1">
    <source>
        <dbReference type="PROSITE" id="PS50943"/>
    </source>
</evidence>
<comment type="caution">
    <text evidence="2">The sequence shown here is derived from an EMBL/GenBank/DDBJ whole genome shotgun (WGS) entry which is preliminary data.</text>
</comment>
<dbReference type="Gene3D" id="1.10.260.40">
    <property type="entry name" value="lambda repressor-like DNA-binding domains"/>
    <property type="match status" value="1"/>
</dbReference>
<dbReference type="SUPFAM" id="SSF47413">
    <property type="entry name" value="lambda repressor-like DNA-binding domains"/>
    <property type="match status" value="1"/>
</dbReference>
<evidence type="ECO:0000313" key="2">
    <source>
        <dbReference type="EMBL" id="RIH94005.1"/>
    </source>
</evidence>
<reference evidence="2 3" key="1">
    <citation type="submission" date="2018-08" db="EMBL/GenBank/DDBJ databases">
        <title>Meiothermus granaticius genome AF-68 sequencing project.</title>
        <authorList>
            <person name="Da Costa M.S."/>
            <person name="Albuquerque L."/>
            <person name="Raposo P."/>
            <person name="Froufe H.J.C."/>
            <person name="Barroso C.S."/>
            <person name="Egas C."/>
        </authorList>
    </citation>
    <scope>NUCLEOTIDE SEQUENCE [LARGE SCALE GENOMIC DNA]</scope>
    <source>
        <strain evidence="2 3">AF-68</strain>
    </source>
</reference>
<dbReference type="RefSeq" id="WP_147021215.1">
    <property type="nucleotide sequence ID" value="NZ_BJXM01000022.1"/>
</dbReference>
<dbReference type="PANTHER" id="PTHR34504:SF2">
    <property type="entry name" value="UPF0150 PROTEIN SSL0259"/>
    <property type="match status" value="1"/>
</dbReference>
<feature type="domain" description="HTH cro/C1-type" evidence="1">
    <location>
        <begin position="95"/>
        <end position="150"/>
    </location>
</feature>
<dbReference type="InterPro" id="IPR039554">
    <property type="entry name" value="HigA2-like_HTH"/>
</dbReference>
<dbReference type="Gene3D" id="3.30.160.250">
    <property type="match status" value="1"/>
</dbReference>
<dbReference type="Proteomes" id="UP000266178">
    <property type="component" value="Unassembled WGS sequence"/>
</dbReference>
<dbReference type="InterPro" id="IPR001387">
    <property type="entry name" value="Cro/C1-type_HTH"/>
</dbReference>
<organism evidence="2 3">
    <name type="scientific">Meiothermus granaticius NBRC 107808</name>
    <dbReference type="NCBI Taxonomy" id="1227551"/>
    <lineage>
        <taxon>Bacteria</taxon>
        <taxon>Thermotogati</taxon>
        <taxon>Deinococcota</taxon>
        <taxon>Deinococci</taxon>
        <taxon>Thermales</taxon>
        <taxon>Thermaceae</taxon>
        <taxon>Meiothermus</taxon>
    </lineage>
</organism>